<organism evidence="8 9">
    <name type="scientific">Madurella fahalii</name>
    <dbReference type="NCBI Taxonomy" id="1157608"/>
    <lineage>
        <taxon>Eukaryota</taxon>
        <taxon>Fungi</taxon>
        <taxon>Dikarya</taxon>
        <taxon>Ascomycota</taxon>
        <taxon>Pezizomycotina</taxon>
        <taxon>Sordariomycetes</taxon>
        <taxon>Sordariomycetidae</taxon>
        <taxon>Sordariales</taxon>
        <taxon>Sordariales incertae sedis</taxon>
        <taxon>Madurella</taxon>
    </lineage>
</organism>
<reference evidence="8 9" key="1">
    <citation type="submission" date="2024-09" db="EMBL/GenBank/DDBJ databases">
        <title>Itraconazole resistance in Madurella fahalii resulting from another homologue of gene encoding cytochrome P450 14-alpha sterol demethylase (CYP51).</title>
        <authorList>
            <person name="Yoshioka I."/>
            <person name="Fahal A.H."/>
            <person name="Kaneko S."/>
            <person name="Yaguchi T."/>
        </authorList>
    </citation>
    <scope>NUCLEOTIDE SEQUENCE [LARGE SCALE GENOMIC DNA]</scope>
    <source>
        <strain evidence="8 9">IFM 68171</strain>
    </source>
</reference>
<feature type="transmembrane region" description="Helical" evidence="6">
    <location>
        <begin position="26"/>
        <end position="48"/>
    </location>
</feature>
<gene>
    <name evidence="8" type="ORF">MFIFM68171_08591</name>
</gene>
<feature type="transmembrane region" description="Helical" evidence="6">
    <location>
        <begin position="140"/>
        <end position="160"/>
    </location>
</feature>
<evidence type="ECO:0000313" key="9">
    <source>
        <dbReference type="Proteomes" id="UP001628179"/>
    </source>
</evidence>
<proteinExistence type="inferred from homology"/>
<feature type="transmembrane region" description="Helical" evidence="6">
    <location>
        <begin position="106"/>
        <end position="128"/>
    </location>
</feature>
<protein>
    <recommendedName>
        <fullName evidence="7">Rhodopsin domain-containing protein</fullName>
    </recommendedName>
</protein>
<comment type="subcellular location">
    <subcellularLocation>
        <location evidence="1">Membrane</location>
        <topology evidence="1">Multi-pass membrane protein</topology>
    </subcellularLocation>
</comment>
<feature type="transmembrane region" description="Helical" evidence="6">
    <location>
        <begin position="186"/>
        <end position="207"/>
    </location>
</feature>
<dbReference type="Pfam" id="PF20684">
    <property type="entry name" value="Fung_rhodopsin"/>
    <property type="match status" value="1"/>
</dbReference>
<name>A0ABQ0GKY3_9PEZI</name>
<evidence type="ECO:0000256" key="2">
    <source>
        <dbReference type="ARBA" id="ARBA00022692"/>
    </source>
</evidence>
<evidence type="ECO:0000259" key="7">
    <source>
        <dbReference type="Pfam" id="PF20684"/>
    </source>
</evidence>
<dbReference type="InterPro" id="IPR052337">
    <property type="entry name" value="SAT4-like"/>
</dbReference>
<dbReference type="Proteomes" id="UP001628179">
    <property type="component" value="Unassembled WGS sequence"/>
</dbReference>
<evidence type="ECO:0000256" key="1">
    <source>
        <dbReference type="ARBA" id="ARBA00004141"/>
    </source>
</evidence>
<feature type="domain" description="Rhodopsin" evidence="7">
    <location>
        <begin position="44"/>
        <end position="284"/>
    </location>
</feature>
<dbReference type="InterPro" id="IPR049326">
    <property type="entry name" value="Rhodopsin_dom_fungi"/>
</dbReference>
<feature type="transmembrane region" description="Helical" evidence="6">
    <location>
        <begin position="60"/>
        <end position="86"/>
    </location>
</feature>
<feature type="transmembrane region" description="Helical" evidence="6">
    <location>
        <begin position="219"/>
        <end position="240"/>
    </location>
</feature>
<dbReference type="GeneID" id="98179334"/>
<evidence type="ECO:0000256" key="4">
    <source>
        <dbReference type="ARBA" id="ARBA00023136"/>
    </source>
</evidence>
<sequence>MRVAPPEVQATWPSPNYIDPETRGPALLIVQLITFPIALLCLALRLYVRLVIMRKSGWDDWLMVAATMFGTGLTVCVMLASSLFGWDVHVWDLTAEDIVSGRRVSFIAQCLFVPSTALAKVSILVSYLRLAPLDSWFRRLTHVALCFVTLTNTAFFLVLFTQCIPTSSYWDLLGSSRDCIPEGPPLVSHAVGTLVADFIVWILPLPSLYHARLPLSQRLALIVLFSFGLFVVVAACVRTYWVHYVVEETYDVTWNGFQLWIWTAVEVHLGVICGCVPLLKSLFNLWKNKCANVASPAAGAEGRRRTDARTVWDRGAVLRMNSVVKCSNAAKEQYMDLESCGDLSGPTTRPG</sequence>
<evidence type="ECO:0000256" key="3">
    <source>
        <dbReference type="ARBA" id="ARBA00022989"/>
    </source>
</evidence>
<evidence type="ECO:0000256" key="6">
    <source>
        <dbReference type="SAM" id="Phobius"/>
    </source>
</evidence>
<dbReference type="PANTHER" id="PTHR33048:SF129">
    <property type="entry name" value="INTEGRAL MEMBRANE PROTEIN-RELATED"/>
    <property type="match status" value="1"/>
</dbReference>
<dbReference type="PANTHER" id="PTHR33048">
    <property type="entry name" value="PTH11-LIKE INTEGRAL MEMBRANE PROTEIN (AFU_ORTHOLOGUE AFUA_5G11245)"/>
    <property type="match status" value="1"/>
</dbReference>
<keyword evidence="4 6" id="KW-0472">Membrane</keyword>
<dbReference type="RefSeq" id="XP_070920112.1">
    <property type="nucleotide sequence ID" value="XM_071064011.1"/>
</dbReference>
<keyword evidence="3 6" id="KW-1133">Transmembrane helix</keyword>
<comment type="caution">
    <text evidence="8">The sequence shown here is derived from an EMBL/GenBank/DDBJ whole genome shotgun (WGS) entry which is preliminary data.</text>
</comment>
<keyword evidence="2 6" id="KW-0812">Transmembrane</keyword>
<evidence type="ECO:0000313" key="8">
    <source>
        <dbReference type="EMBL" id="GAB1318381.1"/>
    </source>
</evidence>
<keyword evidence="9" id="KW-1185">Reference proteome</keyword>
<comment type="similarity">
    <text evidence="5">Belongs to the SAT4 family.</text>
</comment>
<feature type="transmembrane region" description="Helical" evidence="6">
    <location>
        <begin position="260"/>
        <end position="279"/>
    </location>
</feature>
<accession>A0ABQ0GKY3</accession>
<evidence type="ECO:0000256" key="5">
    <source>
        <dbReference type="ARBA" id="ARBA00038359"/>
    </source>
</evidence>
<dbReference type="EMBL" id="BAAFSV010000005">
    <property type="protein sequence ID" value="GAB1318381.1"/>
    <property type="molecule type" value="Genomic_DNA"/>
</dbReference>